<evidence type="ECO:0000313" key="4">
    <source>
        <dbReference type="Proteomes" id="UP001199916"/>
    </source>
</evidence>
<feature type="transmembrane region" description="Helical" evidence="2">
    <location>
        <begin position="207"/>
        <end position="229"/>
    </location>
</feature>
<feature type="transmembrane region" description="Helical" evidence="2">
    <location>
        <begin position="12"/>
        <end position="31"/>
    </location>
</feature>
<accession>A0ABS8YB70</accession>
<keyword evidence="2" id="KW-0812">Transmembrane</keyword>
<name>A0ABS8YB70_9BACL</name>
<dbReference type="EMBL" id="JAJNBZ010000002">
    <property type="protein sequence ID" value="MCE5168647.1"/>
    <property type="molecule type" value="Genomic_DNA"/>
</dbReference>
<organism evidence="3 4">
    <name type="scientific">Paenibacillus profundus</name>
    <dbReference type="NCBI Taxonomy" id="1173085"/>
    <lineage>
        <taxon>Bacteria</taxon>
        <taxon>Bacillati</taxon>
        <taxon>Bacillota</taxon>
        <taxon>Bacilli</taxon>
        <taxon>Bacillales</taxon>
        <taxon>Paenibacillaceae</taxon>
        <taxon>Paenibacillus</taxon>
    </lineage>
</organism>
<keyword evidence="2" id="KW-0472">Membrane</keyword>
<dbReference type="RefSeq" id="WP_233695858.1">
    <property type="nucleotide sequence ID" value="NZ_JAJNBZ010000002.1"/>
</dbReference>
<reference evidence="3 4" key="1">
    <citation type="submission" date="2021-11" db="EMBL/GenBank/DDBJ databases">
        <title>Draft genome sequence of Paenibacillus profundus YoMME, a new Gram-positive bacteria with exoelectrogenic properties.</title>
        <authorList>
            <person name="Hubenova Y."/>
            <person name="Hubenova E."/>
            <person name="Manasiev Y."/>
            <person name="Peykov S."/>
            <person name="Mitov M."/>
        </authorList>
    </citation>
    <scope>NUCLEOTIDE SEQUENCE [LARGE SCALE GENOMIC DNA]</scope>
    <source>
        <strain evidence="3 4">YoMME</strain>
    </source>
</reference>
<feature type="region of interest" description="Disordered" evidence="1">
    <location>
        <begin position="236"/>
        <end position="266"/>
    </location>
</feature>
<evidence type="ECO:0000256" key="2">
    <source>
        <dbReference type="SAM" id="Phobius"/>
    </source>
</evidence>
<feature type="transmembrane region" description="Helical" evidence="2">
    <location>
        <begin position="43"/>
        <end position="64"/>
    </location>
</feature>
<evidence type="ECO:0000313" key="3">
    <source>
        <dbReference type="EMBL" id="MCE5168647.1"/>
    </source>
</evidence>
<keyword evidence="2" id="KW-1133">Transmembrane helix</keyword>
<feature type="transmembrane region" description="Helical" evidence="2">
    <location>
        <begin position="110"/>
        <end position="131"/>
    </location>
</feature>
<evidence type="ECO:0000256" key="1">
    <source>
        <dbReference type="SAM" id="MobiDB-lite"/>
    </source>
</evidence>
<proteinExistence type="predicted"/>
<sequence>MNVLQIGNITINWELFVSFASFLIAVFIISLRSRMEGQALRHYTDWALTVALLFILNEKLGFLWDSPSIIWQQPRTLLYLNGTSANGNMLLLLGIAVWTTIYVRKHKLSYTILFDLLAHGIFTWVAAYGWLYTLNGSNAPGFTPLPLPSGFPAHGLPPAETLACLILLVGMWMRRCPLGTLADAELGFLAGGSIGMLGSYFKPYESLWLGLGYEQWLCAAMLAAGYVAVRRREQGKQGAAEPTESVELANLTEQAPEADEADHLKG</sequence>
<feature type="transmembrane region" description="Helical" evidence="2">
    <location>
        <begin position="84"/>
        <end position="103"/>
    </location>
</feature>
<keyword evidence="4" id="KW-1185">Reference proteome</keyword>
<comment type="caution">
    <text evidence="3">The sequence shown here is derived from an EMBL/GenBank/DDBJ whole genome shotgun (WGS) entry which is preliminary data.</text>
</comment>
<gene>
    <name evidence="3" type="ORF">LQV63_04880</name>
</gene>
<protein>
    <submittedName>
        <fullName evidence="3">Uncharacterized protein</fullName>
    </submittedName>
</protein>
<dbReference type="Proteomes" id="UP001199916">
    <property type="component" value="Unassembled WGS sequence"/>
</dbReference>